<evidence type="ECO:0000313" key="6">
    <source>
        <dbReference type="RefSeq" id="XP_072835295.1"/>
    </source>
</evidence>
<sequence>MKNTGKPESGGSSLSGNERGASEEVVEEMCLDLPTREASSIPPVRPPKKTSYSLELFRTRRNIRWFQIPLSSLRKPKAGLFSFTFQSSLQEYQQLRKAKRLKVGQPFSILPLPRLPALLMDSSQRASHKRRDNRRPSGAGEAKGSKRLSSHREEPQTFSQRMHKRRRTCSSSACSSQRRVSHPKTLGQLQGEEPGSSCSKKQEQVDPGRFEQDLHFDAPGPSRSSSCSSWPLAEAAGGDSGFGRWVGASSPLEEEDYEFPPDWSPPRIEFLYDRGPPPLSPAPGPDPESPSSREMAEVSTWPAEPPVLELTAEASSPSGGGHVHSWGGPFIQPRKECESRGQASLEHPVSVFCQAVNEEREGATLGNEIQMEDGKAFGVGEHPPLLSPIHPRAASSPVCLRSGLSTVSVEFSRDLESPNSESDVEGDQGPESPTSSTPTHLLIASSRTSSRCSLSASSNELSEGPEGLTQDAAMEEGPDDSGLLPLKQLLQMSSTDLGAVEPHTRFLPSRSDGYLRSLDQLLEERRKQTWEDEQLERNLGEKLSLLSPLSSGEVPGQGEAPLPEAHRLILEQFSIPRDTIPAVHPGENIFGPPGYDPRTPVALDASGLKLRNQLEHLFFSSQFARQVKLLQDGFLRTLYCGSFCCPRPVLSWLFQLMSLSPDISADAFQALWEISVHQLTSADKSNTDFWCPDLKDIIQAFYHFGACSSTLFPAGLVQPEFRSEELEFQEHPFRSAGIDQEGPLQNTPCRLILAVMLRRIFKFLTLCLIAHPPCYPDRQRLALAALLCRISLDRKQPQVECQLLLLILIEGIQDWQEKLPGFCRSLCHVSQHHHNLVAVVRSFPDTTARGRQLRKNLSLCFIAKLLGKTQMAARRWQEETQLQQLSCLLPLMKPNSLKRFLLCEWGLQKPPGENHQEAPPTEPDLEACYLCYSLLLLANVVVGTKALPSREHGCLRQLCAQLQQHIGANLREDPCLMYRTRLKDLVARTYIKWLELPSQG</sequence>
<dbReference type="Proteomes" id="UP001652642">
    <property type="component" value="Chromosome 8"/>
</dbReference>
<feature type="compositionally biased region" description="Pro residues" evidence="2">
    <location>
        <begin position="275"/>
        <end position="288"/>
    </location>
</feature>
<evidence type="ECO:0000256" key="1">
    <source>
        <dbReference type="ARBA" id="ARBA00010311"/>
    </source>
</evidence>
<dbReference type="RefSeq" id="XP_072835295.1">
    <property type="nucleotide sequence ID" value="XM_072979194.1"/>
</dbReference>
<feature type="compositionally biased region" description="Low complexity" evidence="2">
    <location>
        <begin position="169"/>
        <end position="178"/>
    </location>
</feature>
<organism evidence="4 6">
    <name type="scientific">Pogona vitticeps</name>
    <name type="common">central bearded dragon</name>
    <dbReference type="NCBI Taxonomy" id="103695"/>
    <lineage>
        <taxon>Eukaryota</taxon>
        <taxon>Metazoa</taxon>
        <taxon>Chordata</taxon>
        <taxon>Craniata</taxon>
        <taxon>Vertebrata</taxon>
        <taxon>Euteleostomi</taxon>
        <taxon>Lepidosauria</taxon>
        <taxon>Squamata</taxon>
        <taxon>Bifurcata</taxon>
        <taxon>Unidentata</taxon>
        <taxon>Episquamata</taxon>
        <taxon>Toxicofera</taxon>
        <taxon>Iguania</taxon>
        <taxon>Acrodonta</taxon>
        <taxon>Agamidae</taxon>
        <taxon>Amphibolurinae</taxon>
        <taxon>Pogona</taxon>
    </lineage>
</organism>
<name>A0ABM5EQ78_9SAUR</name>
<dbReference type="InterPro" id="IPR026161">
    <property type="entry name" value="FAM178"/>
</dbReference>
<feature type="region of interest" description="Disordered" evidence="2">
    <location>
        <begin position="272"/>
        <end position="300"/>
    </location>
</feature>
<feature type="region of interest" description="Disordered" evidence="2">
    <location>
        <begin position="1"/>
        <end position="25"/>
    </location>
</feature>
<feature type="compositionally biased region" description="Low complexity" evidence="2">
    <location>
        <begin position="444"/>
        <end position="462"/>
    </location>
</feature>
<feature type="region of interest" description="Disordered" evidence="2">
    <location>
        <begin position="122"/>
        <end position="247"/>
    </location>
</feature>
<dbReference type="InterPro" id="IPR044276">
    <property type="entry name" value="CANIN_dom"/>
</dbReference>
<evidence type="ECO:0000313" key="4">
    <source>
        <dbReference type="Proteomes" id="UP001652642"/>
    </source>
</evidence>
<comment type="similarity">
    <text evidence="1">Belongs to the FAM178 family.</text>
</comment>
<gene>
    <name evidence="5 6" type="primary">FAM178B</name>
</gene>
<evidence type="ECO:0000313" key="5">
    <source>
        <dbReference type="RefSeq" id="XP_072835293.1"/>
    </source>
</evidence>
<evidence type="ECO:0000256" key="2">
    <source>
        <dbReference type="SAM" id="MobiDB-lite"/>
    </source>
</evidence>
<keyword evidence="4" id="KW-1185">Reference proteome</keyword>
<feature type="region of interest" description="Disordered" evidence="2">
    <location>
        <begin position="412"/>
        <end position="483"/>
    </location>
</feature>
<dbReference type="PANTHER" id="PTHR16046:SF11">
    <property type="entry name" value="PROTEIN FAM178B"/>
    <property type="match status" value="1"/>
</dbReference>
<accession>A0ABM5EQ78</accession>
<feature type="domain" description="Coiled-coil SMC6 And NSE5 INteracting (CANIN)" evidence="3">
    <location>
        <begin position="511"/>
        <end position="870"/>
    </location>
</feature>
<evidence type="ECO:0000259" key="3">
    <source>
        <dbReference type="Pfam" id="PF14816"/>
    </source>
</evidence>
<dbReference type="Pfam" id="PF14816">
    <property type="entry name" value="CANIN"/>
    <property type="match status" value="1"/>
</dbReference>
<dbReference type="PANTHER" id="PTHR16046">
    <property type="entry name" value="SMC5-SMC6 COMPLEX LOCALIZATION FACTOR 2"/>
    <property type="match status" value="1"/>
</dbReference>
<dbReference type="RefSeq" id="XP_072835293.1">
    <property type="nucleotide sequence ID" value="XM_072979192.1"/>
</dbReference>
<feature type="region of interest" description="Disordered" evidence="2">
    <location>
        <begin position="312"/>
        <end position="342"/>
    </location>
</feature>
<reference evidence="5 6" key="1">
    <citation type="submission" date="2025-05" db="UniProtKB">
        <authorList>
            <consortium name="RefSeq"/>
        </authorList>
    </citation>
    <scope>IDENTIFICATION</scope>
</reference>
<feature type="compositionally biased region" description="Basic and acidic residues" evidence="2">
    <location>
        <begin position="200"/>
        <end position="216"/>
    </location>
</feature>
<proteinExistence type="inferred from homology"/>
<protein>
    <submittedName>
        <fullName evidence="5 6">Protein FAM178B isoform X1</fullName>
    </submittedName>
</protein>
<dbReference type="GeneID" id="110072138"/>